<evidence type="ECO:0000313" key="5">
    <source>
        <dbReference type="EMBL" id="NER30954.1"/>
    </source>
</evidence>
<dbReference type="Pfam" id="PF00512">
    <property type="entry name" value="HisKA"/>
    <property type="match status" value="1"/>
</dbReference>
<keyword evidence="3 5" id="KW-0808">Transferase</keyword>
<dbReference type="SMART" id="SM00065">
    <property type="entry name" value="GAF"/>
    <property type="match status" value="1"/>
</dbReference>
<feature type="domain" description="Histidine kinase" evidence="4">
    <location>
        <begin position="240"/>
        <end position="546"/>
    </location>
</feature>
<evidence type="ECO:0000256" key="2">
    <source>
        <dbReference type="ARBA" id="ARBA00012438"/>
    </source>
</evidence>
<dbReference type="Gene3D" id="3.30.450.40">
    <property type="match status" value="1"/>
</dbReference>
<comment type="catalytic activity">
    <reaction evidence="1">
        <text>ATP + protein L-histidine = ADP + protein N-phospho-L-histidine.</text>
        <dbReference type="EC" id="2.7.13.3"/>
    </reaction>
</comment>
<dbReference type="Gene3D" id="3.30.565.10">
    <property type="entry name" value="Histidine kinase-like ATPase, C-terminal domain"/>
    <property type="match status" value="1"/>
</dbReference>
<proteinExistence type="predicted"/>
<dbReference type="Pfam" id="PF01590">
    <property type="entry name" value="GAF"/>
    <property type="match status" value="1"/>
</dbReference>
<dbReference type="InterPro" id="IPR029016">
    <property type="entry name" value="GAF-like_dom_sf"/>
</dbReference>
<accession>A0A6B3NLB3</accession>
<dbReference type="PROSITE" id="PS50109">
    <property type="entry name" value="HIS_KIN"/>
    <property type="match status" value="1"/>
</dbReference>
<sequence length="550" mass="60345">MAPPENRIFCRLDSLTPAEREQQRIEALQERGLLTAEAVPVFDEATQTAARFLDAPICILSTIVQDQLQLKSAFGLSRVRLMNPLAQSRQLPRYQSFCTYVVDSHQVLAIEDTAKNPIFASSLLFGHYGIRAYLGVPLVTADEQCLGALAVMDLEPRCFSSRDIEFLAMTARWSLSEFERNRLVKQEGATFINLPPQAGDALGNYRGSDCKQNNNTQKISNNVSVILSSTNSIKVKLLNQLTQQLRTPLTSVMGMSSVLSRQIYGSLTNKQLEYLEIIHRSGQNLLSLVDEIIALSLLDETNEALNLTSVDLEMLSQVVIKSLSEIAQQRQQHMRLSIAPGSRIWLLDKEKVQQMLYYLIFSMINSAEAGGEIRIHISGKSQLEVSDALSLQIAVWVSHPCLGDGLPQIYRSIPNTALLSPMTLSSSTDSILHNDSGEGSLEQSPMAATAMAGAVDNRLSNGKLQSSELAPFYSLPEANQVISSASVWANLTLAGKSNQTQQSNDSLENLGLLLSCHLAELHAGKISIQGSSEMGYRYVISLPALDSEAT</sequence>
<evidence type="ECO:0000259" key="4">
    <source>
        <dbReference type="PROSITE" id="PS50109"/>
    </source>
</evidence>
<dbReference type="GO" id="GO:0000155">
    <property type="term" value="F:phosphorelay sensor kinase activity"/>
    <property type="evidence" value="ECO:0007669"/>
    <property type="project" value="InterPro"/>
</dbReference>
<dbReference type="InterPro" id="IPR005467">
    <property type="entry name" value="His_kinase_dom"/>
</dbReference>
<dbReference type="SMART" id="SM00388">
    <property type="entry name" value="HisKA"/>
    <property type="match status" value="1"/>
</dbReference>
<dbReference type="PANTHER" id="PTHR43102:SF2">
    <property type="entry name" value="GAF DOMAIN-CONTAINING PROTEIN"/>
    <property type="match status" value="1"/>
</dbReference>
<evidence type="ECO:0000256" key="3">
    <source>
        <dbReference type="ARBA" id="ARBA00022777"/>
    </source>
</evidence>
<dbReference type="SUPFAM" id="SSF47384">
    <property type="entry name" value="Homodimeric domain of signal transducing histidine kinase"/>
    <property type="match status" value="1"/>
</dbReference>
<keyword evidence="3 5" id="KW-0418">Kinase</keyword>
<dbReference type="InterPro" id="IPR003018">
    <property type="entry name" value="GAF"/>
</dbReference>
<gene>
    <name evidence="5" type="ORF">F6J89_25865</name>
</gene>
<organism evidence="5">
    <name type="scientific">Symploca sp. SIO1C4</name>
    <dbReference type="NCBI Taxonomy" id="2607765"/>
    <lineage>
        <taxon>Bacteria</taxon>
        <taxon>Bacillati</taxon>
        <taxon>Cyanobacteriota</taxon>
        <taxon>Cyanophyceae</taxon>
        <taxon>Coleofasciculales</taxon>
        <taxon>Coleofasciculaceae</taxon>
        <taxon>Symploca</taxon>
    </lineage>
</organism>
<dbReference type="EC" id="2.7.13.3" evidence="2"/>
<protein>
    <recommendedName>
        <fullName evidence="2">histidine kinase</fullName>
        <ecNumber evidence="2">2.7.13.3</ecNumber>
    </recommendedName>
</protein>
<dbReference type="PANTHER" id="PTHR43102">
    <property type="entry name" value="SLR1143 PROTEIN"/>
    <property type="match status" value="1"/>
</dbReference>
<name>A0A6B3NLB3_9CYAN</name>
<dbReference type="AlphaFoldDB" id="A0A6B3NLB3"/>
<dbReference type="CDD" id="cd00082">
    <property type="entry name" value="HisKA"/>
    <property type="match status" value="1"/>
</dbReference>
<reference evidence="5" key="1">
    <citation type="submission" date="2019-11" db="EMBL/GenBank/DDBJ databases">
        <title>Genomic insights into an expanded diversity of filamentous marine cyanobacteria reveals the extraordinary biosynthetic potential of Moorea and Okeania.</title>
        <authorList>
            <person name="Ferreira Leao T."/>
            <person name="Wang M."/>
            <person name="Moss N."/>
            <person name="Da Silva R."/>
            <person name="Sanders J."/>
            <person name="Nurk S."/>
            <person name="Gurevich A."/>
            <person name="Humphrey G."/>
            <person name="Reher R."/>
            <person name="Zhu Q."/>
            <person name="Belda-Ferre P."/>
            <person name="Glukhov E."/>
            <person name="Rex R."/>
            <person name="Dorrestein P.C."/>
            <person name="Knight R."/>
            <person name="Pevzner P."/>
            <person name="Gerwick W.H."/>
            <person name="Gerwick L."/>
        </authorList>
    </citation>
    <scope>NUCLEOTIDE SEQUENCE</scope>
    <source>
        <strain evidence="5">SIO1C4</strain>
    </source>
</reference>
<comment type="caution">
    <text evidence="5">The sequence shown here is derived from an EMBL/GenBank/DDBJ whole genome shotgun (WGS) entry which is preliminary data.</text>
</comment>
<dbReference type="InterPro" id="IPR036890">
    <property type="entry name" value="HATPase_C_sf"/>
</dbReference>
<dbReference type="InterPro" id="IPR036097">
    <property type="entry name" value="HisK_dim/P_sf"/>
</dbReference>
<dbReference type="EMBL" id="JAAHFQ010000683">
    <property type="protein sequence ID" value="NER30954.1"/>
    <property type="molecule type" value="Genomic_DNA"/>
</dbReference>
<dbReference type="SUPFAM" id="SSF55781">
    <property type="entry name" value="GAF domain-like"/>
    <property type="match status" value="1"/>
</dbReference>
<dbReference type="Gene3D" id="1.10.287.130">
    <property type="match status" value="1"/>
</dbReference>
<dbReference type="InterPro" id="IPR003661">
    <property type="entry name" value="HisK_dim/P_dom"/>
</dbReference>
<evidence type="ECO:0000256" key="1">
    <source>
        <dbReference type="ARBA" id="ARBA00000085"/>
    </source>
</evidence>